<dbReference type="SUPFAM" id="SSF56037">
    <property type="entry name" value="PheT/TilS domain"/>
    <property type="match status" value="1"/>
</dbReference>
<dbReference type="GO" id="GO:0005524">
    <property type="term" value="F:ATP binding"/>
    <property type="evidence" value="ECO:0007669"/>
    <property type="project" value="UniProtKB-UniRule"/>
</dbReference>
<keyword evidence="4 8" id="KW-0819">tRNA processing</keyword>
<dbReference type="EC" id="6.3.4.19" evidence="8"/>
<organism evidence="10 11">
    <name type="scientific">Candidatus Cryptobacteroides merdipullorum</name>
    <dbReference type="NCBI Taxonomy" id="2840771"/>
    <lineage>
        <taxon>Bacteria</taxon>
        <taxon>Pseudomonadati</taxon>
        <taxon>Bacteroidota</taxon>
        <taxon>Bacteroidia</taxon>
        <taxon>Bacteroidales</taxon>
        <taxon>Candidatus Cryptobacteroides</taxon>
    </lineage>
</organism>
<comment type="catalytic activity">
    <reaction evidence="7 8">
        <text>cytidine(34) in tRNA(Ile2) + L-lysine + ATP = lysidine(34) in tRNA(Ile2) + AMP + diphosphate + H(+)</text>
        <dbReference type="Rhea" id="RHEA:43744"/>
        <dbReference type="Rhea" id="RHEA-COMP:10625"/>
        <dbReference type="Rhea" id="RHEA-COMP:10670"/>
        <dbReference type="ChEBI" id="CHEBI:15378"/>
        <dbReference type="ChEBI" id="CHEBI:30616"/>
        <dbReference type="ChEBI" id="CHEBI:32551"/>
        <dbReference type="ChEBI" id="CHEBI:33019"/>
        <dbReference type="ChEBI" id="CHEBI:82748"/>
        <dbReference type="ChEBI" id="CHEBI:83665"/>
        <dbReference type="ChEBI" id="CHEBI:456215"/>
        <dbReference type="EC" id="6.3.4.19"/>
    </reaction>
</comment>
<evidence type="ECO:0000313" key="10">
    <source>
        <dbReference type="EMBL" id="HIT46511.1"/>
    </source>
</evidence>
<keyword evidence="5 8" id="KW-0547">Nucleotide-binding</keyword>
<dbReference type="Gene3D" id="3.40.50.620">
    <property type="entry name" value="HUPs"/>
    <property type="match status" value="1"/>
</dbReference>
<dbReference type="InterPro" id="IPR012795">
    <property type="entry name" value="tRNA_Ile_lys_synt_N"/>
</dbReference>
<dbReference type="GO" id="GO:0006400">
    <property type="term" value="P:tRNA modification"/>
    <property type="evidence" value="ECO:0007669"/>
    <property type="project" value="UniProtKB-UniRule"/>
</dbReference>
<dbReference type="PANTHER" id="PTHR43033">
    <property type="entry name" value="TRNA(ILE)-LYSIDINE SYNTHASE-RELATED"/>
    <property type="match status" value="1"/>
</dbReference>
<dbReference type="InterPro" id="IPR011063">
    <property type="entry name" value="TilS/TtcA_N"/>
</dbReference>
<protein>
    <recommendedName>
        <fullName evidence="8">tRNA(Ile)-lysidine synthase</fullName>
        <ecNumber evidence="8">6.3.4.19</ecNumber>
    </recommendedName>
    <alternativeName>
        <fullName evidence="8">tRNA(Ile)-2-lysyl-cytidine synthase</fullName>
    </alternativeName>
    <alternativeName>
        <fullName evidence="8">tRNA(Ile)-lysidine synthetase</fullName>
    </alternativeName>
</protein>
<evidence type="ECO:0000259" key="9">
    <source>
        <dbReference type="SMART" id="SM00977"/>
    </source>
</evidence>
<keyword evidence="6 8" id="KW-0067">ATP-binding</keyword>
<reference evidence="10" key="1">
    <citation type="submission" date="2020-10" db="EMBL/GenBank/DDBJ databases">
        <authorList>
            <person name="Gilroy R."/>
        </authorList>
    </citation>
    <scope>NUCLEOTIDE SEQUENCE</scope>
    <source>
        <strain evidence="10">ChiHecec2B26-709</strain>
    </source>
</reference>
<comment type="domain">
    <text evidence="8">The N-terminal region contains the highly conserved SGGXDS motif, predicted to be a P-loop motif involved in ATP binding.</text>
</comment>
<evidence type="ECO:0000256" key="5">
    <source>
        <dbReference type="ARBA" id="ARBA00022741"/>
    </source>
</evidence>
<dbReference type="Pfam" id="PF01171">
    <property type="entry name" value="ATP_bind_3"/>
    <property type="match status" value="1"/>
</dbReference>
<accession>A0A9D1KGC6</accession>
<evidence type="ECO:0000256" key="7">
    <source>
        <dbReference type="ARBA" id="ARBA00048539"/>
    </source>
</evidence>
<keyword evidence="2 8" id="KW-0963">Cytoplasm</keyword>
<comment type="similarity">
    <text evidence="8">Belongs to the tRNA(Ile)-lysidine synthase family.</text>
</comment>
<evidence type="ECO:0000256" key="6">
    <source>
        <dbReference type="ARBA" id="ARBA00022840"/>
    </source>
</evidence>
<dbReference type="InterPro" id="IPR014729">
    <property type="entry name" value="Rossmann-like_a/b/a_fold"/>
</dbReference>
<dbReference type="CDD" id="cd01992">
    <property type="entry name" value="TilS_N"/>
    <property type="match status" value="1"/>
</dbReference>
<comment type="caution">
    <text evidence="10">The sequence shown here is derived from an EMBL/GenBank/DDBJ whole genome shotgun (WGS) entry which is preliminary data.</text>
</comment>
<dbReference type="GO" id="GO:0005737">
    <property type="term" value="C:cytoplasm"/>
    <property type="evidence" value="ECO:0007669"/>
    <property type="project" value="UniProtKB-SubCell"/>
</dbReference>
<keyword evidence="3 8" id="KW-0436">Ligase</keyword>
<sequence>MGRILLAVSGGIDSMYMANRAPELFPGAVFAVAHCNFGLRGSESDGDELFVRAWCLDTGTECFVRRFDTVNYSRERGVSIEMAARELRYAWFKELCEEHGFEAVAVAHNADDNAETLILNLLRGTGIRGVRGMGGREGVLRPLLGTSRSDIRKWMSEHGRPWREDSTNSDSKYRRNLIRNEVFPLFSKINPSFIKTLNADMRRFAQADNIAEEYVRSVSERAVLDDGSISVAALKDDPHREFVLWRLLEDSGISADEFSALIRTLEEDRQYAGRRFGPVTGASGRLIMKNSTRPDGRKVRVEILERNELESLKQPEGTLIADADILTPPLKIRKWMPGDWMVPFGMKGRKKVSDIFTDLHVPVTEKEGAMVIELDGSRVAALLPYRIDDSVRVTDSTVRVLRITLE</sequence>
<evidence type="ECO:0000256" key="2">
    <source>
        <dbReference type="ARBA" id="ARBA00022490"/>
    </source>
</evidence>
<name>A0A9D1KGC6_9BACT</name>
<dbReference type="Proteomes" id="UP000886881">
    <property type="component" value="Unassembled WGS sequence"/>
</dbReference>
<evidence type="ECO:0000256" key="4">
    <source>
        <dbReference type="ARBA" id="ARBA00022694"/>
    </source>
</evidence>
<feature type="binding site" evidence="8">
    <location>
        <begin position="9"/>
        <end position="14"/>
    </location>
    <ligand>
        <name>ATP</name>
        <dbReference type="ChEBI" id="CHEBI:30616"/>
    </ligand>
</feature>
<comment type="subcellular location">
    <subcellularLocation>
        <location evidence="1 8">Cytoplasm</location>
    </subcellularLocation>
</comment>
<feature type="domain" description="Lysidine-tRNA(Ile) synthetase C-terminal" evidence="9">
    <location>
        <begin position="330"/>
        <end position="403"/>
    </location>
</feature>
<dbReference type="AlphaFoldDB" id="A0A9D1KGC6"/>
<dbReference type="InterPro" id="IPR012796">
    <property type="entry name" value="Lysidine-tRNA-synth_C"/>
</dbReference>
<dbReference type="EMBL" id="DVLC01000028">
    <property type="protein sequence ID" value="HIT46511.1"/>
    <property type="molecule type" value="Genomic_DNA"/>
</dbReference>
<reference evidence="10" key="2">
    <citation type="journal article" date="2021" name="PeerJ">
        <title>Extensive microbial diversity within the chicken gut microbiome revealed by metagenomics and culture.</title>
        <authorList>
            <person name="Gilroy R."/>
            <person name="Ravi A."/>
            <person name="Getino M."/>
            <person name="Pursley I."/>
            <person name="Horton D.L."/>
            <person name="Alikhan N.F."/>
            <person name="Baker D."/>
            <person name="Gharbi K."/>
            <person name="Hall N."/>
            <person name="Watson M."/>
            <person name="Adriaenssens E.M."/>
            <person name="Foster-Nyarko E."/>
            <person name="Jarju S."/>
            <person name="Secka A."/>
            <person name="Antonio M."/>
            <person name="Oren A."/>
            <person name="Chaudhuri R.R."/>
            <person name="La Ragione R."/>
            <person name="Hildebrand F."/>
            <person name="Pallen M.J."/>
        </authorList>
    </citation>
    <scope>NUCLEOTIDE SEQUENCE</scope>
    <source>
        <strain evidence="10">ChiHecec2B26-709</strain>
    </source>
</reference>
<evidence type="ECO:0000256" key="3">
    <source>
        <dbReference type="ARBA" id="ARBA00022598"/>
    </source>
</evidence>
<dbReference type="SMART" id="SM00977">
    <property type="entry name" value="TilS_C"/>
    <property type="match status" value="1"/>
</dbReference>
<dbReference type="GO" id="GO:0032267">
    <property type="term" value="F:tRNA(Ile)-lysidine synthase activity"/>
    <property type="evidence" value="ECO:0007669"/>
    <property type="project" value="UniProtKB-EC"/>
</dbReference>
<evidence type="ECO:0000256" key="8">
    <source>
        <dbReference type="HAMAP-Rule" id="MF_01161"/>
    </source>
</evidence>
<dbReference type="HAMAP" id="MF_01161">
    <property type="entry name" value="tRNA_Ile_lys_synt"/>
    <property type="match status" value="1"/>
</dbReference>
<dbReference type="NCBIfam" id="TIGR02432">
    <property type="entry name" value="lysidine_TilS_N"/>
    <property type="match status" value="1"/>
</dbReference>
<dbReference type="SUPFAM" id="SSF52402">
    <property type="entry name" value="Adenine nucleotide alpha hydrolases-like"/>
    <property type="match status" value="1"/>
</dbReference>
<comment type="function">
    <text evidence="8">Ligates lysine onto the cytidine present at position 34 of the AUA codon-specific tRNA(Ile) that contains the anticodon CAU, in an ATP-dependent manner. Cytidine is converted to lysidine, thus changing the amino acid specificity of the tRNA from methionine to isoleucine.</text>
</comment>
<evidence type="ECO:0000256" key="1">
    <source>
        <dbReference type="ARBA" id="ARBA00004496"/>
    </source>
</evidence>
<proteinExistence type="inferred from homology"/>
<dbReference type="InterPro" id="IPR012094">
    <property type="entry name" value="tRNA_Ile_lys_synt"/>
</dbReference>
<dbReference type="NCBIfam" id="TIGR02433">
    <property type="entry name" value="lysidine_TilS_C"/>
    <property type="match status" value="1"/>
</dbReference>
<evidence type="ECO:0000313" key="11">
    <source>
        <dbReference type="Proteomes" id="UP000886881"/>
    </source>
</evidence>
<gene>
    <name evidence="8 10" type="primary">tilS</name>
    <name evidence="10" type="ORF">IAC35_01485</name>
</gene>
<dbReference type="PANTHER" id="PTHR43033:SF1">
    <property type="entry name" value="TRNA(ILE)-LYSIDINE SYNTHASE-RELATED"/>
    <property type="match status" value="1"/>
</dbReference>